<dbReference type="InterPro" id="IPR038273">
    <property type="entry name" value="Ndc80_sf"/>
</dbReference>
<evidence type="ECO:0000256" key="2">
    <source>
        <dbReference type="ARBA" id="ARBA00022454"/>
    </source>
</evidence>
<keyword evidence="8" id="KW-0539">Nucleus</keyword>
<evidence type="ECO:0000256" key="1">
    <source>
        <dbReference type="ARBA" id="ARBA00007050"/>
    </source>
</evidence>
<keyword evidence="13" id="KW-1185">Reference proteome</keyword>
<comment type="similarity">
    <text evidence="1 8">Belongs to the NDC80/HEC1 family.</text>
</comment>
<dbReference type="InterPro" id="IPR055260">
    <property type="entry name" value="Ndc80_CH"/>
</dbReference>
<evidence type="ECO:0000313" key="12">
    <source>
        <dbReference type="EMBL" id="ERN07589.1"/>
    </source>
</evidence>
<keyword evidence="2 8" id="KW-0158">Chromosome</keyword>
<evidence type="ECO:0000256" key="7">
    <source>
        <dbReference type="ARBA" id="ARBA00023328"/>
    </source>
</evidence>
<evidence type="ECO:0000256" key="5">
    <source>
        <dbReference type="ARBA" id="ARBA00023054"/>
    </source>
</evidence>
<comment type="function">
    <text evidence="8">Acts as a component of the essential kinetochore-associated NDC80 complex, which is required for chromosome segregation and spindle checkpoint activity.</text>
</comment>
<dbReference type="OMA" id="NHVSRCA"/>
<dbReference type="GO" id="GO:0051301">
    <property type="term" value="P:cell division"/>
    <property type="evidence" value="ECO:0007669"/>
    <property type="project" value="UniProtKB-UniRule"/>
</dbReference>
<evidence type="ECO:0000256" key="10">
    <source>
        <dbReference type="SAM" id="MobiDB-lite"/>
    </source>
</evidence>
<feature type="region of interest" description="Disordered" evidence="10">
    <location>
        <begin position="1"/>
        <end position="46"/>
    </location>
</feature>
<dbReference type="eggNOG" id="KOG0995">
    <property type="taxonomic scope" value="Eukaryota"/>
</dbReference>
<dbReference type="AlphaFoldDB" id="W1PIP3"/>
<dbReference type="EMBL" id="KI393724">
    <property type="protein sequence ID" value="ERN07589.1"/>
    <property type="molecule type" value="Genomic_DNA"/>
</dbReference>
<keyword evidence="5 9" id="KW-0175">Coiled coil</keyword>
<dbReference type="GO" id="GO:0031262">
    <property type="term" value="C:Ndc80 complex"/>
    <property type="evidence" value="ECO:0007669"/>
    <property type="project" value="UniProtKB-UniRule"/>
</dbReference>
<proteinExistence type="inferred from homology"/>
<dbReference type="Proteomes" id="UP000017836">
    <property type="component" value="Unassembled WGS sequence"/>
</dbReference>
<dbReference type="PANTHER" id="PTHR46681:SF1">
    <property type="entry name" value="KINETOCHORE PROTEIN NDC80 HOMOLOG"/>
    <property type="match status" value="1"/>
</dbReference>
<keyword evidence="4 8" id="KW-0498">Mitosis</keyword>
<keyword evidence="8" id="KW-0995">Kinetochore</keyword>
<evidence type="ECO:0000256" key="9">
    <source>
        <dbReference type="SAM" id="Coils"/>
    </source>
</evidence>
<dbReference type="GO" id="GO:0051315">
    <property type="term" value="P:attachment of mitotic spindle microtubules to kinetochore"/>
    <property type="evidence" value="ECO:0007669"/>
    <property type="project" value="UniProtKB-UniRule"/>
</dbReference>
<dbReference type="PANTHER" id="PTHR46681">
    <property type="entry name" value="KINETOCHORE PROTEIN NDC80 HOMOLOG"/>
    <property type="match status" value="1"/>
</dbReference>
<evidence type="ECO:0000313" key="13">
    <source>
        <dbReference type="Proteomes" id="UP000017836"/>
    </source>
</evidence>
<keyword evidence="6 8" id="KW-0131">Cell cycle</keyword>
<organism evidence="12 13">
    <name type="scientific">Amborella trichopoda</name>
    <dbReference type="NCBI Taxonomy" id="13333"/>
    <lineage>
        <taxon>Eukaryota</taxon>
        <taxon>Viridiplantae</taxon>
        <taxon>Streptophyta</taxon>
        <taxon>Embryophyta</taxon>
        <taxon>Tracheophyta</taxon>
        <taxon>Spermatophyta</taxon>
        <taxon>Magnoliopsida</taxon>
        <taxon>Amborellales</taxon>
        <taxon>Amborellaceae</taxon>
        <taxon>Amborella</taxon>
    </lineage>
</organism>
<sequence length="448" mass="50938">MKKRTSMAPPPMNRLTRKSMADPPLPPDPPFRHAPRRSSTSSYGSAIGGSQDPFPFVNDRSYQAAALRSLNDYLSPHRPPLRHRPSALEITDTFRFLSSRLDFNLSHLDQDLLPLLHHLGCPLKLSRSNLKAPASPHLWPVLLASMHWLVQAIKYKDHISSNSHGLNELLVYTALSYDHFMKGDEDAVNALDKEYLRKVEEESESAAALVRERKGELEEAEEQIAALRSRPSKIEELEREKASFRGDVNKFETYVESYLEKIGALEKGIEERREKLREVEGESRRVREENEGLRRDVEGQAMSVRDVERMGRELQAVERDIAEAELARGSWEDKVWDMEKEVEKAVKEMIGLVGDCNEAIERLKIGNDLKFMLNTSGSSLAEVLGIDYKSTLKPALLAFGDDSKKNGKKKYEEFVALQKQLHEKFLQQDAMKSDNASLLSKIEESLNI</sequence>
<evidence type="ECO:0000256" key="3">
    <source>
        <dbReference type="ARBA" id="ARBA00022618"/>
    </source>
</evidence>
<keyword evidence="3 8" id="KW-0132">Cell division</keyword>
<reference evidence="13" key="1">
    <citation type="journal article" date="2013" name="Science">
        <title>The Amborella genome and the evolution of flowering plants.</title>
        <authorList>
            <consortium name="Amborella Genome Project"/>
        </authorList>
    </citation>
    <scope>NUCLEOTIDE SEQUENCE [LARGE SCALE GENOMIC DNA]</scope>
</reference>
<dbReference type="Gene3D" id="1.10.418.30">
    <property type="entry name" value="Ncd80 complex, Ncd80 subunit"/>
    <property type="match status" value="1"/>
</dbReference>
<dbReference type="Gene3D" id="1.10.287.1490">
    <property type="match status" value="1"/>
</dbReference>
<keyword evidence="7 8" id="KW-0137">Centromere</keyword>
<evidence type="ECO:0000256" key="6">
    <source>
        <dbReference type="ARBA" id="ARBA00023306"/>
    </source>
</evidence>
<gene>
    <name evidence="12" type="ORF">AMTR_s00157p00050850</name>
</gene>
<dbReference type="Gramene" id="ERN07589">
    <property type="protein sequence ID" value="ERN07589"/>
    <property type="gene ID" value="AMTR_s00157p00050850"/>
</dbReference>
<feature type="coiled-coil region" evidence="9">
    <location>
        <begin position="203"/>
        <end position="237"/>
    </location>
</feature>
<dbReference type="HOGENOM" id="CLU_019866_0_0_1"/>
<evidence type="ECO:0000256" key="4">
    <source>
        <dbReference type="ARBA" id="ARBA00022776"/>
    </source>
</evidence>
<name>W1PIP3_AMBTC</name>
<dbReference type="GO" id="GO:0005634">
    <property type="term" value="C:nucleus"/>
    <property type="evidence" value="ECO:0007669"/>
    <property type="project" value="UniProtKB-SubCell"/>
</dbReference>
<evidence type="ECO:0000259" key="11">
    <source>
        <dbReference type="Pfam" id="PF03801"/>
    </source>
</evidence>
<feature type="coiled-coil region" evidence="9">
    <location>
        <begin position="262"/>
        <end position="334"/>
    </location>
</feature>
<feature type="domain" description="Kinetochore protein Ndc80 CH" evidence="11">
    <location>
        <begin position="36"/>
        <end position="158"/>
    </location>
</feature>
<dbReference type="STRING" id="13333.W1PIP3"/>
<dbReference type="InterPro" id="IPR055307">
    <property type="entry name" value="NDC80_plants"/>
</dbReference>
<evidence type="ECO:0000256" key="8">
    <source>
        <dbReference type="RuleBase" id="RU368072"/>
    </source>
</evidence>
<dbReference type="Pfam" id="PF03801">
    <property type="entry name" value="Ndc80_HEC"/>
    <property type="match status" value="1"/>
</dbReference>
<comment type="subcellular location">
    <subcellularLocation>
        <location evidence="8">Chromosome</location>
        <location evidence="8">Centromere</location>
        <location evidence="8">Kinetochore</location>
    </subcellularLocation>
    <subcellularLocation>
        <location evidence="8">Nucleus</location>
    </subcellularLocation>
</comment>
<protein>
    <recommendedName>
        <fullName evidence="8">Kinetochore protein NDC80</fullName>
    </recommendedName>
</protein>
<comment type="subunit">
    <text evidence="8">Component of the NDC80 complex.</text>
</comment>
<accession>W1PIP3</accession>